<keyword evidence="1" id="KW-0812">Transmembrane</keyword>
<protein>
    <submittedName>
        <fullName evidence="2">Uncharacterized protein</fullName>
    </submittedName>
</protein>
<keyword evidence="1" id="KW-0472">Membrane</keyword>
<evidence type="ECO:0000313" key="3">
    <source>
        <dbReference type="Proteomes" id="UP000266482"/>
    </source>
</evidence>
<keyword evidence="3" id="KW-1185">Reference proteome</keyword>
<name>A0A3A1VHY0_9BACL</name>
<dbReference type="Proteomes" id="UP000266482">
    <property type="component" value="Unassembled WGS sequence"/>
</dbReference>
<sequence length="159" mass="17894">MGRINQIGGIYIKLRFLLVLLLTAPIILLSCTNNVPNNNSMKENEQGTVYFGKGEVWLATYSVFKVNNSLFDSLYIQYIGKNRDESIGPIEYSLVGDGFKFESQYSQELKGVRSFHTSSEANADIFSFEPNKDGVFTLTIKYSGKTETLHLSSLIQNEN</sequence>
<comment type="caution">
    <text evidence="2">The sequence shown here is derived from an EMBL/GenBank/DDBJ whole genome shotgun (WGS) entry which is preliminary data.</text>
</comment>
<proteinExistence type="predicted"/>
<dbReference type="AlphaFoldDB" id="A0A3A1VHY0"/>
<dbReference type="EMBL" id="QXQA01000002">
    <property type="protein sequence ID" value="RIX59226.1"/>
    <property type="molecule type" value="Genomic_DNA"/>
</dbReference>
<keyword evidence="1" id="KW-1133">Transmembrane helix</keyword>
<evidence type="ECO:0000256" key="1">
    <source>
        <dbReference type="SAM" id="Phobius"/>
    </source>
</evidence>
<reference evidence="2 3" key="1">
    <citation type="submission" date="2018-09" db="EMBL/GenBank/DDBJ databases">
        <title>Paenibacillus aracenensis nov. sp. isolated from a cave in southern Spain.</title>
        <authorList>
            <person name="Jurado V."/>
            <person name="Gutierrez-Patricio S."/>
            <person name="Gonzalez-Pimentel J.L."/>
            <person name="Miller A.Z."/>
            <person name="Laiz L."/>
            <person name="Saiz-Jimenez C."/>
        </authorList>
    </citation>
    <scope>NUCLEOTIDE SEQUENCE [LARGE SCALE GENOMIC DNA]</scope>
    <source>
        <strain evidence="2 3">DSM 22867</strain>
    </source>
</reference>
<dbReference type="PROSITE" id="PS51257">
    <property type="entry name" value="PROKAR_LIPOPROTEIN"/>
    <property type="match status" value="1"/>
</dbReference>
<accession>A0A3A1VHY0</accession>
<gene>
    <name evidence="2" type="ORF">D3P08_03460</name>
</gene>
<feature type="transmembrane region" description="Helical" evidence="1">
    <location>
        <begin position="12"/>
        <end position="30"/>
    </location>
</feature>
<dbReference type="OrthoDB" id="2680523at2"/>
<evidence type="ECO:0000313" key="2">
    <source>
        <dbReference type="EMBL" id="RIX59226.1"/>
    </source>
</evidence>
<organism evidence="2 3">
    <name type="scientific">Paenibacillus nanensis</name>
    <dbReference type="NCBI Taxonomy" id="393251"/>
    <lineage>
        <taxon>Bacteria</taxon>
        <taxon>Bacillati</taxon>
        <taxon>Bacillota</taxon>
        <taxon>Bacilli</taxon>
        <taxon>Bacillales</taxon>
        <taxon>Paenibacillaceae</taxon>
        <taxon>Paenibacillus</taxon>
    </lineage>
</organism>
<dbReference type="RefSeq" id="WP_119598058.1">
    <property type="nucleotide sequence ID" value="NZ_QXQA01000002.1"/>
</dbReference>